<feature type="compositionally biased region" description="Low complexity" evidence="1">
    <location>
        <begin position="80"/>
        <end position="95"/>
    </location>
</feature>
<dbReference type="OrthoDB" id="429932at2759"/>
<sequence>MAVEHFSTPVSQRVYSSDHIYAGNDTTTDMEQFSTPLQKLSNNSLNDVRLPNKAREVSSERYYNIREDNNAQKRDDLSSEENTLNPPNNNNASLTPLSDVAFQLYQTKLTIDSHMGHPHHTNTFQQQRATGSGKEPIYYRPPSSSESTQYGIKSFLPPNLEKGSIRDRTTNKIPIAINAPQIDRNNSLFVKDDDEIDEIEDANNNPTGDWFNPIVKEALRRQPRKEVEIKRIGANLLYLLAFRLSVAIGNYILTLYEYKRMPFQSVGVYYPPIRHDHTHPGTVGFYAVLIIRMIYGILILNCVLSFYRLTKGQDQCLDLPLNRKQRELLGLKIDQIAKDSFNEKEGYEDDAQLTIKQRRFESSHKSNYNLPKYTKSNIYSAHQVRPATKIDEKFHDPSDLTLSDKLVKSRLIHNPSHKLKPRDTNKDLEASFHKNYSIEFNYSDDEDDLPVPPAILPNKSFEMKNYRQNVFRR</sequence>
<evidence type="ECO:0000313" key="3">
    <source>
        <dbReference type="EMBL" id="CAG88002.2"/>
    </source>
</evidence>
<feature type="compositionally biased region" description="Polar residues" evidence="1">
    <location>
        <begin position="142"/>
        <end position="151"/>
    </location>
</feature>
<feature type="compositionally biased region" description="Basic and acidic residues" evidence="1">
    <location>
        <begin position="53"/>
        <end position="77"/>
    </location>
</feature>
<keyword evidence="2" id="KW-0812">Transmembrane</keyword>
<dbReference type="HOGENOM" id="CLU_580195_0_0_1"/>
<dbReference type="GO" id="GO:0006606">
    <property type="term" value="P:protein import into nucleus"/>
    <property type="evidence" value="ECO:0007669"/>
    <property type="project" value="TreeGrafter"/>
</dbReference>
<dbReference type="InParanoid" id="Q6BPV7"/>
<dbReference type="RefSeq" id="XP_459763.2">
    <property type="nucleotide sequence ID" value="XM_459763.1"/>
</dbReference>
<evidence type="ECO:0000313" key="4">
    <source>
        <dbReference type="Proteomes" id="UP000000599"/>
    </source>
</evidence>
<feature type="region of interest" description="Disordered" evidence="1">
    <location>
        <begin position="52"/>
        <end position="95"/>
    </location>
</feature>
<keyword evidence="4" id="KW-1185">Reference proteome</keyword>
<dbReference type="GO" id="GO:0005640">
    <property type="term" value="C:nuclear outer membrane"/>
    <property type="evidence" value="ECO:0007669"/>
    <property type="project" value="TreeGrafter"/>
</dbReference>
<dbReference type="VEuPathDB" id="FungiDB:DEHA2E10494g"/>
<dbReference type="GeneID" id="2901844"/>
<feature type="transmembrane region" description="Helical" evidence="2">
    <location>
        <begin position="283"/>
        <end position="307"/>
    </location>
</feature>
<evidence type="ECO:0000256" key="1">
    <source>
        <dbReference type="SAM" id="MobiDB-lite"/>
    </source>
</evidence>
<keyword evidence="2" id="KW-0472">Membrane</keyword>
<feature type="compositionally biased region" description="Polar residues" evidence="1">
    <location>
        <begin position="121"/>
        <end position="130"/>
    </location>
</feature>
<dbReference type="PANTHER" id="PTHR28003:SF1">
    <property type="entry name" value="NUCLEOPORIN POM34"/>
    <property type="match status" value="1"/>
</dbReference>
<gene>
    <name evidence="3" type="ordered locus">DEHA2E10494g</name>
</gene>
<dbReference type="eggNOG" id="ENOG502SEBV">
    <property type="taxonomic scope" value="Eukaryota"/>
</dbReference>
<dbReference type="InterPro" id="IPR012578">
    <property type="entry name" value="Nucl_pore_cmplx"/>
</dbReference>
<dbReference type="STRING" id="284592.Q6BPV7"/>
<dbReference type="KEGG" id="dha:DEHA2E10494g"/>
<protein>
    <submittedName>
        <fullName evidence="3">DEHA2E10494p</fullName>
    </submittedName>
</protein>
<feature type="region of interest" description="Disordered" evidence="1">
    <location>
        <begin position="115"/>
        <end position="151"/>
    </location>
</feature>
<dbReference type="OMA" id="GIKDCLP"/>
<accession>Q6BPV7</accession>
<organism evidence="3 4">
    <name type="scientific">Debaryomyces hansenii (strain ATCC 36239 / CBS 767 / BCRC 21394 / JCM 1990 / NBRC 0083 / IGC 2968)</name>
    <name type="common">Yeast</name>
    <name type="synonym">Torulaspora hansenii</name>
    <dbReference type="NCBI Taxonomy" id="284592"/>
    <lineage>
        <taxon>Eukaryota</taxon>
        <taxon>Fungi</taxon>
        <taxon>Dikarya</taxon>
        <taxon>Ascomycota</taxon>
        <taxon>Saccharomycotina</taxon>
        <taxon>Pichiomycetes</taxon>
        <taxon>Debaryomycetaceae</taxon>
        <taxon>Debaryomyces</taxon>
    </lineage>
</organism>
<name>Q6BPV7_DEBHA</name>
<evidence type="ECO:0000256" key="2">
    <source>
        <dbReference type="SAM" id="Phobius"/>
    </source>
</evidence>
<dbReference type="AlphaFoldDB" id="Q6BPV7"/>
<keyword evidence="2" id="KW-1133">Transmembrane helix</keyword>
<dbReference type="Pfam" id="PF08058">
    <property type="entry name" value="NPCC"/>
    <property type="match status" value="1"/>
</dbReference>
<dbReference type="EMBL" id="CR382137">
    <property type="protein sequence ID" value="CAG88002.2"/>
    <property type="molecule type" value="Genomic_DNA"/>
</dbReference>
<reference evidence="3 4" key="1">
    <citation type="journal article" date="2004" name="Nature">
        <title>Genome evolution in yeasts.</title>
        <authorList>
            <consortium name="Genolevures"/>
            <person name="Dujon B."/>
            <person name="Sherman D."/>
            <person name="Fischer G."/>
            <person name="Durrens P."/>
            <person name="Casaregola S."/>
            <person name="Lafontaine I."/>
            <person name="de Montigny J."/>
            <person name="Marck C."/>
            <person name="Neuveglise C."/>
            <person name="Talla E."/>
            <person name="Goffard N."/>
            <person name="Frangeul L."/>
            <person name="Aigle M."/>
            <person name="Anthouard V."/>
            <person name="Babour A."/>
            <person name="Barbe V."/>
            <person name="Barnay S."/>
            <person name="Blanchin S."/>
            <person name="Beckerich J.M."/>
            <person name="Beyne E."/>
            <person name="Bleykasten C."/>
            <person name="Boisrame A."/>
            <person name="Boyer J."/>
            <person name="Cattolico L."/>
            <person name="Confanioleri F."/>
            <person name="de Daruvar A."/>
            <person name="Despons L."/>
            <person name="Fabre E."/>
            <person name="Fairhead C."/>
            <person name="Ferry-Dumazet H."/>
            <person name="Groppi A."/>
            <person name="Hantraye F."/>
            <person name="Hennequin C."/>
            <person name="Jauniaux N."/>
            <person name="Joyet P."/>
            <person name="Kachouri R."/>
            <person name="Kerrest A."/>
            <person name="Koszul R."/>
            <person name="Lemaire M."/>
            <person name="Lesur I."/>
            <person name="Ma L."/>
            <person name="Muller H."/>
            <person name="Nicaud J.M."/>
            <person name="Nikolski M."/>
            <person name="Oztas S."/>
            <person name="Ozier-Kalogeropoulos O."/>
            <person name="Pellenz S."/>
            <person name="Potier S."/>
            <person name="Richard G.F."/>
            <person name="Straub M.L."/>
            <person name="Suleau A."/>
            <person name="Swennene D."/>
            <person name="Tekaia F."/>
            <person name="Wesolowski-Louvel M."/>
            <person name="Westhof E."/>
            <person name="Wirth B."/>
            <person name="Zeniou-Meyer M."/>
            <person name="Zivanovic I."/>
            <person name="Bolotin-Fukuhara M."/>
            <person name="Thierry A."/>
            <person name="Bouchier C."/>
            <person name="Caudron B."/>
            <person name="Scarpelli C."/>
            <person name="Gaillardin C."/>
            <person name="Weissenbach J."/>
            <person name="Wincker P."/>
            <person name="Souciet J.L."/>
        </authorList>
    </citation>
    <scope>NUCLEOTIDE SEQUENCE [LARGE SCALE GENOMIC DNA]</scope>
    <source>
        <strain evidence="4">ATCC 36239 / CBS 767 / BCRC 21394 / JCM 1990 / NBRC 0083 / IGC 2968</strain>
    </source>
</reference>
<dbReference type="GO" id="GO:0070762">
    <property type="term" value="C:nuclear pore transmembrane ring"/>
    <property type="evidence" value="ECO:0007669"/>
    <property type="project" value="TreeGrafter"/>
</dbReference>
<dbReference type="Proteomes" id="UP000000599">
    <property type="component" value="Chromosome E"/>
</dbReference>
<proteinExistence type="predicted"/>
<dbReference type="PANTHER" id="PTHR28003">
    <property type="entry name" value="NUCLEOPORIN POM34"/>
    <property type="match status" value="1"/>
</dbReference>
<feature type="transmembrane region" description="Helical" evidence="2">
    <location>
        <begin position="232"/>
        <end position="253"/>
    </location>
</feature>
<dbReference type="GO" id="GO:0030474">
    <property type="term" value="P:spindle pole body duplication"/>
    <property type="evidence" value="ECO:0007669"/>
    <property type="project" value="TreeGrafter"/>
</dbReference>